<comment type="catalytic activity">
    <reaction evidence="1 6">
        <text>[protein]-peptidylproline (omega=180) = [protein]-peptidylproline (omega=0)</text>
        <dbReference type="Rhea" id="RHEA:16237"/>
        <dbReference type="Rhea" id="RHEA-COMP:10747"/>
        <dbReference type="Rhea" id="RHEA-COMP:10748"/>
        <dbReference type="ChEBI" id="CHEBI:83833"/>
        <dbReference type="ChEBI" id="CHEBI:83834"/>
        <dbReference type="EC" id="5.2.1.8"/>
    </reaction>
</comment>
<dbReference type="Pfam" id="PF00160">
    <property type="entry name" value="Pro_isomerase"/>
    <property type="match status" value="1"/>
</dbReference>
<dbReference type="Gene3D" id="2.40.100.10">
    <property type="entry name" value="Cyclophilin-like"/>
    <property type="match status" value="1"/>
</dbReference>
<dbReference type="EMBL" id="JADING010000092">
    <property type="protein sequence ID" value="MBO8414474.1"/>
    <property type="molecule type" value="Genomic_DNA"/>
</dbReference>
<evidence type="ECO:0000256" key="2">
    <source>
        <dbReference type="ARBA" id="ARBA00002388"/>
    </source>
</evidence>
<evidence type="ECO:0000256" key="4">
    <source>
        <dbReference type="ARBA" id="ARBA00023110"/>
    </source>
</evidence>
<dbReference type="GO" id="GO:0006457">
    <property type="term" value="P:protein folding"/>
    <property type="evidence" value="ECO:0007669"/>
    <property type="project" value="InterPro"/>
</dbReference>
<evidence type="ECO:0000256" key="6">
    <source>
        <dbReference type="RuleBase" id="RU363019"/>
    </source>
</evidence>
<evidence type="ECO:0000259" key="7">
    <source>
        <dbReference type="PROSITE" id="PS50072"/>
    </source>
</evidence>
<keyword evidence="4 6" id="KW-0697">Rotamase</keyword>
<dbReference type="GO" id="GO:0003755">
    <property type="term" value="F:peptidyl-prolyl cis-trans isomerase activity"/>
    <property type="evidence" value="ECO:0007669"/>
    <property type="project" value="UniProtKB-UniRule"/>
</dbReference>
<evidence type="ECO:0000313" key="9">
    <source>
        <dbReference type="Proteomes" id="UP000823629"/>
    </source>
</evidence>
<reference evidence="8" key="2">
    <citation type="journal article" date="2021" name="PeerJ">
        <title>Extensive microbial diversity within the chicken gut microbiome revealed by metagenomics and culture.</title>
        <authorList>
            <person name="Gilroy R."/>
            <person name="Ravi A."/>
            <person name="Getino M."/>
            <person name="Pursley I."/>
            <person name="Horton D.L."/>
            <person name="Alikhan N.F."/>
            <person name="Baker D."/>
            <person name="Gharbi K."/>
            <person name="Hall N."/>
            <person name="Watson M."/>
            <person name="Adriaenssens E.M."/>
            <person name="Foster-Nyarko E."/>
            <person name="Jarju S."/>
            <person name="Secka A."/>
            <person name="Antonio M."/>
            <person name="Oren A."/>
            <person name="Chaudhuri R.R."/>
            <person name="La Ragione R."/>
            <person name="Hildebrand F."/>
            <person name="Pallen M.J."/>
        </authorList>
    </citation>
    <scope>NUCLEOTIDE SEQUENCE</scope>
    <source>
        <strain evidence="8">1748</strain>
    </source>
</reference>
<dbReference type="PANTHER" id="PTHR45625">
    <property type="entry name" value="PEPTIDYL-PROLYL CIS-TRANS ISOMERASE-RELATED"/>
    <property type="match status" value="1"/>
</dbReference>
<dbReference type="InterPro" id="IPR029000">
    <property type="entry name" value="Cyclophilin-like_dom_sf"/>
</dbReference>
<reference evidence="8" key="1">
    <citation type="submission" date="2020-10" db="EMBL/GenBank/DDBJ databases">
        <authorList>
            <person name="Gilroy R."/>
        </authorList>
    </citation>
    <scope>NUCLEOTIDE SEQUENCE</scope>
    <source>
        <strain evidence="8">1748</strain>
    </source>
</reference>
<dbReference type="EC" id="5.2.1.8" evidence="6"/>
<dbReference type="CDD" id="cd00317">
    <property type="entry name" value="cyclophilin"/>
    <property type="match status" value="1"/>
</dbReference>
<comment type="similarity">
    <text evidence="3 6">Belongs to the cyclophilin-type PPIase family.</text>
</comment>
<dbReference type="Proteomes" id="UP000823629">
    <property type="component" value="Unassembled WGS sequence"/>
</dbReference>
<accession>A0A9D9GS41</accession>
<name>A0A9D9GS41_9BACL</name>
<dbReference type="InterPro" id="IPR020892">
    <property type="entry name" value="Cyclophilin-type_PPIase_CS"/>
</dbReference>
<evidence type="ECO:0000256" key="1">
    <source>
        <dbReference type="ARBA" id="ARBA00000971"/>
    </source>
</evidence>
<sequence>MVKINVKNFGTLVVEMDYEAAKNTAANFVQLANQGFYDGLKFHRVIKNFVIQAGDGELNHKFVDYSIKGEFAQNGVENNLKHVRGTISMARSYLPNSASSQFFICVTDQPHLDGAYAAFGKLVEGFDVLDKIASVPTDSQDCPIEDVVIESCEVIDEELYPVEKIKELFTL</sequence>
<evidence type="ECO:0000313" key="8">
    <source>
        <dbReference type="EMBL" id="MBO8414474.1"/>
    </source>
</evidence>
<dbReference type="SUPFAM" id="SSF50891">
    <property type="entry name" value="Cyclophilin-like"/>
    <property type="match status" value="1"/>
</dbReference>
<dbReference type="PANTHER" id="PTHR45625:SF4">
    <property type="entry name" value="PEPTIDYLPROLYL ISOMERASE DOMAIN AND WD REPEAT-CONTAINING PROTEIN 1"/>
    <property type="match status" value="1"/>
</dbReference>
<gene>
    <name evidence="8" type="ORF">IAC78_03270</name>
</gene>
<evidence type="ECO:0000256" key="3">
    <source>
        <dbReference type="ARBA" id="ARBA00007365"/>
    </source>
</evidence>
<comment type="function">
    <text evidence="2 6">PPIases accelerate the folding of proteins. It catalyzes the cis-trans isomerization of proline imidic peptide bonds in oligopeptides.</text>
</comment>
<organism evidence="8 9">
    <name type="scientific">Candidatus Scatoplasma merdavium</name>
    <dbReference type="NCBI Taxonomy" id="2840932"/>
    <lineage>
        <taxon>Bacteria</taxon>
        <taxon>Bacillati</taxon>
        <taxon>Bacillota</taxon>
        <taxon>Bacilli</taxon>
        <taxon>Bacillales</taxon>
        <taxon>Candidatus Scatoplasma</taxon>
    </lineage>
</organism>
<dbReference type="InterPro" id="IPR024936">
    <property type="entry name" value="Cyclophilin-type_PPIase"/>
</dbReference>
<dbReference type="InterPro" id="IPR002130">
    <property type="entry name" value="Cyclophilin-type_PPIase_dom"/>
</dbReference>
<evidence type="ECO:0000256" key="5">
    <source>
        <dbReference type="ARBA" id="ARBA00023235"/>
    </source>
</evidence>
<protein>
    <recommendedName>
        <fullName evidence="6">Peptidyl-prolyl cis-trans isomerase</fullName>
        <shortName evidence="6">PPIase</shortName>
        <ecNumber evidence="6">5.2.1.8</ecNumber>
    </recommendedName>
</protein>
<dbReference type="PROSITE" id="PS00170">
    <property type="entry name" value="CSA_PPIASE_1"/>
    <property type="match status" value="1"/>
</dbReference>
<comment type="caution">
    <text evidence="8">The sequence shown here is derived from an EMBL/GenBank/DDBJ whole genome shotgun (WGS) entry which is preliminary data.</text>
</comment>
<keyword evidence="5 6" id="KW-0413">Isomerase</keyword>
<dbReference type="PRINTS" id="PR00153">
    <property type="entry name" value="CSAPPISMRASE"/>
</dbReference>
<dbReference type="InterPro" id="IPR044666">
    <property type="entry name" value="Cyclophilin_A-like"/>
</dbReference>
<proteinExistence type="inferred from homology"/>
<feature type="domain" description="PPIase cyclophilin-type" evidence="7">
    <location>
        <begin position="1"/>
        <end position="154"/>
    </location>
</feature>
<dbReference type="PIRSF" id="PIRSF001467">
    <property type="entry name" value="Peptidylpro_ismrse"/>
    <property type="match status" value="1"/>
</dbReference>
<dbReference type="AlphaFoldDB" id="A0A9D9GS41"/>
<dbReference type="PROSITE" id="PS50072">
    <property type="entry name" value="CSA_PPIASE_2"/>
    <property type="match status" value="1"/>
</dbReference>